<feature type="chain" id="PRO_5046766521" evidence="7">
    <location>
        <begin position="48"/>
        <end position="168"/>
    </location>
</feature>
<keyword evidence="4 5" id="KW-0378">Hydrolase</keyword>
<dbReference type="PROSITE" id="PS00127">
    <property type="entry name" value="RNASE_PANCREATIC"/>
    <property type="match status" value="1"/>
</dbReference>
<protein>
    <submittedName>
        <fullName evidence="10">Ribonuclease-like</fullName>
    </submittedName>
</protein>
<feature type="domain" description="Ribonuclease A-domain" evidence="8">
    <location>
        <begin position="46"/>
        <end position="166"/>
    </location>
</feature>
<dbReference type="InterPro" id="IPR001427">
    <property type="entry name" value="RNaseA"/>
</dbReference>
<gene>
    <name evidence="10" type="primary">LOC107116177</name>
</gene>
<dbReference type="Proteomes" id="UP000694871">
    <property type="component" value="Unplaced"/>
</dbReference>
<dbReference type="CDD" id="cd06265">
    <property type="entry name" value="RNase_A_canonical"/>
    <property type="match status" value="1"/>
</dbReference>
<dbReference type="InterPro" id="IPR023411">
    <property type="entry name" value="RNaseA_AS"/>
</dbReference>
<evidence type="ECO:0000313" key="9">
    <source>
        <dbReference type="Proteomes" id="UP000694871"/>
    </source>
</evidence>
<dbReference type="SUPFAM" id="SSF54076">
    <property type="entry name" value="RNase A-like"/>
    <property type="match status" value="1"/>
</dbReference>
<dbReference type="InterPro" id="IPR023412">
    <property type="entry name" value="RNaseA_domain"/>
</dbReference>
<evidence type="ECO:0000256" key="3">
    <source>
        <dbReference type="ARBA" id="ARBA00022759"/>
    </source>
</evidence>
<keyword evidence="3 5" id="KW-0255">Endonuclease</keyword>
<reference evidence="10" key="1">
    <citation type="submission" date="2025-08" db="UniProtKB">
        <authorList>
            <consortium name="RefSeq"/>
        </authorList>
    </citation>
    <scope>IDENTIFICATION</scope>
</reference>
<dbReference type="Pfam" id="PF00074">
    <property type="entry name" value="RnaseA"/>
    <property type="match status" value="1"/>
</dbReference>
<evidence type="ECO:0000256" key="5">
    <source>
        <dbReference type="RuleBase" id="RU000651"/>
    </source>
</evidence>
<evidence type="ECO:0000313" key="10">
    <source>
        <dbReference type="RefSeq" id="XP_015273538.1"/>
    </source>
</evidence>
<feature type="region of interest" description="Disordered" evidence="6">
    <location>
        <begin position="1"/>
        <end position="25"/>
    </location>
</feature>
<comment type="similarity">
    <text evidence="1 5">Belongs to the pancreatic ribonuclease family.</text>
</comment>
<feature type="signal peptide" evidence="7">
    <location>
        <begin position="1"/>
        <end position="47"/>
    </location>
</feature>
<dbReference type="PRINTS" id="PR00794">
    <property type="entry name" value="RIBONUCLEASE"/>
</dbReference>
<organism evidence="9 10">
    <name type="scientific">Gekko japonicus</name>
    <name type="common">Schlegel's Japanese gecko</name>
    <dbReference type="NCBI Taxonomy" id="146911"/>
    <lineage>
        <taxon>Eukaryota</taxon>
        <taxon>Metazoa</taxon>
        <taxon>Chordata</taxon>
        <taxon>Craniata</taxon>
        <taxon>Vertebrata</taxon>
        <taxon>Euteleostomi</taxon>
        <taxon>Lepidosauria</taxon>
        <taxon>Squamata</taxon>
        <taxon>Bifurcata</taxon>
        <taxon>Gekkota</taxon>
        <taxon>Gekkonidae</taxon>
        <taxon>Gekkoninae</taxon>
        <taxon>Gekko</taxon>
    </lineage>
</organism>
<sequence>MVSEETRASLNQRPQKRDPAMAPSSSPSSPLLLLLLLAACLAAPARAESYQKFLREHSDFPPTEVPERRLYCDLLMQRRRLATPHHCKHLNTFVHAEPARLIDVCGEGGEATTGDLRESADRFPLTLCRLRQGSWAPDCRYEVAGGLEKIVIACEGGFPVHLETEVPQ</sequence>
<dbReference type="PANTHER" id="PTHR11437">
    <property type="entry name" value="RIBONUCLEASE"/>
    <property type="match status" value="1"/>
</dbReference>
<evidence type="ECO:0000256" key="7">
    <source>
        <dbReference type="SAM" id="SignalP"/>
    </source>
</evidence>
<dbReference type="PANTHER" id="PTHR11437:SF65">
    <property type="entry name" value="ANGIOGENIN-2"/>
    <property type="match status" value="1"/>
</dbReference>
<keyword evidence="9" id="KW-1185">Reference proteome</keyword>
<keyword evidence="7" id="KW-0732">Signal</keyword>
<evidence type="ECO:0000256" key="1">
    <source>
        <dbReference type="ARBA" id="ARBA00005600"/>
    </source>
</evidence>
<evidence type="ECO:0000256" key="4">
    <source>
        <dbReference type="ARBA" id="ARBA00022801"/>
    </source>
</evidence>
<accession>A0ABM1KIK1</accession>
<dbReference type="SMART" id="SM00092">
    <property type="entry name" value="RNAse_Pc"/>
    <property type="match status" value="1"/>
</dbReference>
<dbReference type="GeneID" id="107116177"/>
<dbReference type="Gene3D" id="3.10.130.10">
    <property type="entry name" value="Ribonuclease A-like domain"/>
    <property type="match status" value="1"/>
</dbReference>
<keyword evidence="2 5" id="KW-0540">Nuclease</keyword>
<dbReference type="RefSeq" id="XP_015273538.1">
    <property type="nucleotide sequence ID" value="XM_015418052.1"/>
</dbReference>
<proteinExistence type="inferred from homology"/>
<evidence type="ECO:0000259" key="8">
    <source>
        <dbReference type="SMART" id="SM00092"/>
    </source>
</evidence>
<name>A0ABM1KIK1_GEKJA</name>
<evidence type="ECO:0000256" key="6">
    <source>
        <dbReference type="SAM" id="MobiDB-lite"/>
    </source>
</evidence>
<evidence type="ECO:0000256" key="2">
    <source>
        <dbReference type="ARBA" id="ARBA00022722"/>
    </source>
</evidence>
<dbReference type="InterPro" id="IPR036816">
    <property type="entry name" value="RNaseA-like_dom_sf"/>
</dbReference>